<dbReference type="EMBL" id="BAABFT010000024">
    <property type="protein sequence ID" value="GAA4340068.1"/>
    <property type="molecule type" value="Genomic_DNA"/>
</dbReference>
<comment type="caution">
    <text evidence="1">The sequence shown here is derived from an EMBL/GenBank/DDBJ whole genome shotgun (WGS) entry which is preliminary data.</text>
</comment>
<gene>
    <name evidence="1" type="ORF">GCM10023149_51200</name>
</gene>
<sequence length="155" mass="17891">MNWIISKSDKFDYHTNLGEIFKPLTNCIKDYNWLITDLQFISFSKAQLSIDHSHDYFLLDSTEFQALINNEIQFVWAVISALPKEIDIVIKDVLSLPYADGNGSIWESEELQHPDAVLEIICWDSGYTIVKFTDEELSAKFKAYFPEAVALADFR</sequence>
<proteinExistence type="predicted"/>
<evidence type="ECO:0000313" key="2">
    <source>
        <dbReference type="Proteomes" id="UP001500582"/>
    </source>
</evidence>
<reference evidence="2" key="1">
    <citation type="journal article" date="2019" name="Int. J. Syst. Evol. Microbiol.">
        <title>The Global Catalogue of Microorganisms (GCM) 10K type strain sequencing project: providing services to taxonomists for standard genome sequencing and annotation.</title>
        <authorList>
            <consortium name="The Broad Institute Genomics Platform"/>
            <consortium name="The Broad Institute Genome Sequencing Center for Infectious Disease"/>
            <person name="Wu L."/>
            <person name="Ma J."/>
        </authorList>
    </citation>
    <scope>NUCLEOTIDE SEQUENCE [LARGE SCALE GENOMIC DNA]</scope>
    <source>
        <strain evidence="2">JCM 17705</strain>
    </source>
</reference>
<keyword evidence="2" id="KW-1185">Reference proteome</keyword>
<accession>A0ABP8HJ36</accession>
<organism evidence="1 2">
    <name type="scientific">Mucilaginibacter gynuensis</name>
    <dbReference type="NCBI Taxonomy" id="1302236"/>
    <lineage>
        <taxon>Bacteria</taxon>
        <taxon>Pseudomonadati</taxon>
        <taxon>Bacteroidota</taxon>
        <taxon>Sphingobacteriia</taxon>
        <taxon>Sphingobacteriales</taxon>
        <taxon>Sphingobacteriaceae</taxon>
        <taxon>Mucilaginibacter</taxon>
    </lineage>
</organism>
<dbReference type="Proteomes" id="UP001500582">
    <property type="component" value="Unassembled WGS sequence"/>
</dbReference>
<protein>
    <submittedName>
        <fullName evidence="1">Uncharacterized protein</fullName>
    </submittedName>
</protein>
<dbReference type="RefSeq" id="WP_345214077.1">
    <property type="nucleotide sequence ID" value="NZ_BAABFT010000024.1"/>
</dbReference>
<evidence type="ECO:0000313" key="1">
    <source>
        <dbReference type="EMBL" id="GAA4340068.1"/>
    </source>
</evidence>
<name>A0ABP8HJ36_9SPHI</name>